<keyword evidence="1" id="KW-0472">Membrane</keyword>
<dbReference type="EMBL" id="CAXHTA020000016">
    <property type="protein sequence ID" value="CAL5226993.1"/>
    <property type="molecule type" value="Genomic_DNA"/>
</dbReference>
<evidence type="ECO:0000256" key="1">
    <source>
        <dbReference type="SAM" id="Phobius"/>
    </source>
</evidence>
<comment type="caution">
    <text evidence="2">The sequence shown here is derived from an EMBL/GenBank/DDBJ whole genome shotgun (WGS) entry which is preliminary data.</text>
</comment>
<accession>A0ABP1GB09</accession>
<dbReference type="Proteomes" id="UP001497392">
    <property type="component" value="Unassembled WGS sequence"/>
</dbReference>
<sequence length="183" mass="19434">MAFQTSSPADRGGGGGGFTGQFGGPIAAVLTFFWLTFAFFGFVLALAGLSALQNYIYKDDNVTGPDGWAVPSNYPELSDGQILRLDWFILFFQFVTVCVVAIVISLGAVPQARGTILSFLTAAAVLSIISTDRIYNISHNVHGRDYSAARSAFAGYIVSAASDLALVYHLGIIPQPRGQSSQA</sequence>
<keyword evidence="1" id="KW-1133">Transmembrane helix</keyword>
<proteinExistence type="predicted"/>
<keyword evidence="1" id="KW-0812">Transmembrane</keyword>
<reference evidence="2 3" key="1">
    <citation type="submission" date="2024-06" db="EMBL/GenBank/DDBJ databases">
        <authorList>
            <person name="Kraege A."/>
            <person name="Thomma B."/>
        </authorList>
    </citation>
    <scope>NUCLEOTIDE SEQUENCE [LARGE SCALE GENOMIC DNA]</scope>
</reference>
<feature type="transmembrane region" description="Helical" evidence="1">
    <location>
        <begin position="26"/>
        <end position="49"/>
    </location>
</feature>
<evidence type="ECO:0000313" key="3">
    <source>
        <dbReference type="Proteomes" id="UP001497392"/>
    </source>
</evidence>
<feature type="transmembrane region" description="Helical" evidence="1">
    <location>
        <begin position="115"/>
        <end position="135"/>
    </location>
</feature>
<feature type="transmembrane region" description="Helical" evidence="1">
    <location>
        <begin position="87"/>
        <end position="109"/>
    </location>
</feature>
<gene>
    <name evidence="2" type="primary">g9883</name>
    <name evidence="2" type="ORF">VP750_LOCUS8899</name>
</gene>
<protein>
    <submittedName>
        <fullName evidence="2">G9883 protein</fullName>
    </submittedName>
</protein>
<evidence type="ECO:0000313" key="2">
    <source>
        <dbReference type="EMBL" id="CAL5226993.1"/>
    </source>
</evidence>
<organism evidence="2 3">
    <name type="scientific">Coccomyxa viridis</name>
    <dbReference type="NCBI Taxonomy" id="1274662"/>
    <lineage>
        <taxon>Eukaryota</taxon>
        <taxon>Viridiplantae</taxon>
        <taxon>Chlorophyta</taxon>
        <taxon>core chlorophytes</taxon>
        <taxon>Trebouxiophyceae</taxon>
        <taxon>Trebouxiophyceae incertae sedis</taxon>
        <taxon>Coccomyxaceae</taxon>
        <taxon>Coccomyxa</taxon>
    </lineage>
</organism>
<keyword evidence="3" id="KW-1185">Reference proteome</keyword>
<name>A0ABP1GB09_9CHLO</name>